<protein>
    <submittedName>
        <fullName evidence="2">Tfp pilus assembly protein PilF</fullName>
    </submittedName>
</protein>
<evidence type="ECO:0000313" key="3">
    <source>
        <dbReference type="Proteomes" id="UP000198728"/>
    </source>
</evidence>
<keyword evidence="1" id="KW-0472">Membrane</keyword>
<dbReference type="AlphaFoldDB" id="A0A1I1DIN4"/>
<keyword evidence="1" id="KW-0812">Transmembrane</keyword>
<dbReference type="SUPFAM" id="SSF48452">
    <property type="entry name" value="TPR-like"/>
    <property type="match status" value="1"/>
</dbReference>
<organism evidence="2 3">
    <name type="scientific">Tropicimonas isoalkanivorans</name>
    <dbReference type="NCBI Taxonomy" id="441112"/>
    <lineage>
        <taxon>Bacteria</taxon>
        <taxon>Pseudomonadati</taxon>
        <taxon>Pseudomonadota</taxon>
        <taxon>Alphaproteobacteria</taxon>
        <taxon>Rhodobacterales</taxon>
        <taxon>Roseobacteraceae</taxon>
        <taxon>Tropicimonas</taxon>
    </lineage>
</organism>
<dbReference type="STRING" id="441112.SAMN04488094_101158"/>
<dbReference type="Proteomes" id="UP000198728">
    <property type="component" value="Unassembled WGS sequence"/>
</dbReference>
<dbReference type="RefSeq" id="WP_093358515.1">
    <property type="nucleotide sequence ID" value="NZ_FOLG01000001.1"/>
</dbReference>
<dbReference type="InterPro" id="IPR011990">
    <property type="entry name" value="TPR-like_helical_dom_sf"/>
</dbReference>
<evidence type="ECO:0000313" key="2">
    <source>
        <dbReference type="EMBL" id="SFB72928.1"/>
    </source>
</evidence>
<dbReference type="EMBL" id="FOLG01000001">
    <property type="protein sequence ID" value="SFB72928.1"/>
    <property type="molecule type" value="Genomic_DNA"/>
</dbReference>
<name>A0A1I1DIN4_9RHOB</name>
<proteinExistence type="predicted"/>
<keyword evidence="1" id="KW-1133">Transmembrane helix</keyword>
<dbReference type="Gene3D" id="1.25.40.10">
    <property type="entry name" value="Tetratricopeptide repeat domain"/>
    <property type="match status" value="1"/>
</dbReference>
<sequence length="453" mass="48632">MKDDRPQSAIPPDARKSALERILASPGFQSAGRLRDFLTYVVEEDLAGRGGGIRGKTIAQDVYGRSTGSDGDPENIVRVDARRLRQQLDQYYATIGASDPVQLVLDPGSYRPRFETHAVPHSSPLRSTTARAAIYAGLFALGTFVGVGLMLVFSPDPSKKVALLDPAMIGGSGQATSNGKKAQRSAIFEKSPAALEAMTLAEQAQSMIFPIFDLPRQTLLTSVFERVIELDPDYYGGYAGLSYVLSTRAILSPDPESRAALVSRSREAADTALRLAPAQAWTQSALAWTAFASRDFDEAMRLAALAEQLDSDNAQILDLVGTIALFTGDFEQALKAVDGGQARVGSHQRFANRNIFAAANYHLGNYRVAYDAFVEAAAMGDPLSAPSLAYQAACLSALGDDKGALRKLNELDRAWPNAPVASMLYGIHSEKANADAVLDRLRSLGWSGGQAEQ</sequence>
<accession>A0A1I1DIN4</accession>
<feature type="transmembrane region" description="Helical" evidence="1">
    <location>
        <begin position="132"/>
        <end position="153"/>
    </location>
</feature>
<gene>
    <name evidence="2" type="ORF">SAMN04488094_101158</name>
</gene>
<dbReference type="OrthoDB" id="54411at2"/>
<reference evidence="2 3" key="1">
    <citation type="submission" date="2016-10" db="EMBL/GenBank/DDBJ databases">
        <authorList>
            <person name="de Groot N.N."/>
        </authorList>
    </citation>
    <scope>NUCLEOTIDE SEQUENCE [LARGE SCALE GENOMIC DNA]</scope>
    <source>
        <strain evidence="2 3">DSM 19548</strain>
    </source>
</reference>
<keyword evidence="3" id="KW-1185">Reference proteome</keyword>
<evidence type="ECO:0000256" key="1">
    <source>
        <dbReference type="SAM" id="Phobius"/>
    </source>
</evidence>